<evidence type="ECO:0000313" key="5">
    <source>
        <dbReference type="EMBL" id="WOK09419.1"/>
    </source>
</evidence>
<evidence type="ECO:0000256" key="3">
    <source>
        <dbReference type="ARBA" id="ARBA00022840"/>
    </source>
</evidence>
<dbReference type="EMBL" id="CP136051">
    <property type="protein sequence ID" value="WOK09419.1"/>
    <property type="molecule type" value="Genomic_DNA"/>
</dbReference>
<dbReference type="InterPro" id="IPR027417">
    <property type="entry name" value="P-loop_NTPase"/>
</dbReference>
<dbReference type="PANTHER" id="PTHR42781:SF4">
    <property type="entry name" value="SPERMIDINE_PUTRESCINE IMPORT ATP-BINDING PROTEIN POTA"/>
    <property type="match status" value="1"/>
</dbReference>
<dbReference type="InterPro" id="IPR003439">
    <property type="entry name" value="ABC_transporter-like_ATP-bd"/>
</dbReference>
<proteinExistence type="predicted"/>
<evidence type="ECO:0000259" key="4">
    <source>
        <dbReference type="PROSITE" id="PS50893"/>
    </source>
</evidence>
<dbReference type="Pfam" id="PF08402">
    <property type="entry name" value="TOBE_2"/>
    <property type="match status" value="1"/>
</dbReference>
<dbReference type="InterPro" id="IPR017871">
    <property type="entry name" value="ABC_transporter-like_CS"/>
</dbReference>
<dbReference type="InterPro" id="IPR008995">
    <property type="entry name" value="Mo/tungstate-bd_C_term_dom"/>
</dbReference>
<reference evidence="5 6" key="1">
    <citation type="journal article" date="2023" name="Microbiol. Resour. Announc.">
        <title>Complete Genome Sequence of Imperialibacter roseus strain P4T.</title>
        <authorList>
            <person name="Tizabi D.R."/>
            <person name="Bachvaroff T."/>
            <person name="Hill R.T."/>
        </authorList>
    </citation>
    <scope>NUCLEOTIDE SEQUENCE [LARGE SCALE GENOMIC DNA]</scope>
    <source>
        <strain evidence="5 6">P4T</strain>
    </source>
</reference>
<dbReference type="InterPro" id="IPR003593">
    <property type="entry name" value="AAA+_ATPase"/>
</dbReference>
<dbReference type="PANTHER" id="PTHR42781">
    <property type="entry name" value="SPERMIDINE/PUTRESCINE IMPORT ATP-BINDING PROTEIN POTA"/>
    <property type="match status" value="1"/>
</dbReference>
<feature type="domain" description="ABC transporter" evidence="4">
    <location>
        <begin position="7"/>
        <end position="239"/>
    </location>
</feature>
<dbReference type="RefSeq" id="WP_317492038.1">
    <property type="nucleotide sequence ID" value="NZ_CP136051.1"/>
</dbReference>
<evidence type="ECO:0000256" key="2">
    <source>
        <dbReference type="ARBA" id="ARBA00022741"/>
    </source>
</evidence>
<dbReference type="InterPro" id="IPR013611">
    <property type="entry name" value="Transp-assoc_OB_typ2"/>
</dbReference>
<evidence type="ECO:0000256" key="1">
    <source>
        <dbReference type="ARBA" id="ARBA00022448"/>
    </source>
</evidence>
<dbReference type="PROSITE" id="PS00211">
    <property type="entry name" value="ABC_TRANSPORTER_1"/>
    <property type="match status" value="1"/>
</dbReference>
<dbReference type="InterPro" id="IPR050093">
    <property type="entry name" value="ABC_SmlMolc_Importer"/>
</dbReference>
<evidence type="ECO:0000313" key="6">
    <source>
        <dbReference type="Proteomes" id="UP001302349"/>
    </source>
</evidence>
<gene>
    <name evidence="5" type="ORF">RT717_12290</name>
</gene>
<organism evidence="5 6">
    <name type="scientific">Imperialibacter roseus</name>
    <dbReference type="NCBI Taxonomy" id="1324217"/>
    <lineage>
        <taxon>Bacteria</taxon>
        <taxon>Pseudomonadati</taxon>
        <taxon>Bacteroidota</taxon>
        <taxon>Cytophagia</taxon>
        <taxon>Cytophagales</taxon>
        <taxon>Flammeovirgaceae</taxon>
        <taxon>Imperialibacter</taxon>
    </lineage>
</organism>
<keyword evidence="1" id="KW-0813">Transport</keyword>
<dbReference type="GO" id="GO:0005524">
    <property type="term" value="F:ATP binding"/>
    <property type="evidence" value="ECO:0007669"/>
    <property type="project" value="UniProtKB-KW"/>
</dbReference>
<keyword evidence="6" id="KW-1185">Reference proteome</keyword>
<dbReference type="SUPFAM" id="SSF50331">
    <property type="entry name" value="MOP-like"/>
    <property type="match status" value="1"/>
</dbReference>
<dbReference type="PROSITE" id="PS50893">
    <property type="entry name" value="ABC_TRANSPORTER_2"/>
    <property type="match status" value="1"/>
</dbReference>
<dbReference type="Pfam" id="PF00005">
    <property type="entry name" value="ABC_tran"/>
    <property type="match status" value="1"/>
</dbReference>
<name>A0ABZ0IZ56_9BACT</name>
<dbReference type="Gene3D" id="3.40.50.300">
    <property type="entry name" value="P-loop containing nucleotide triphosphate hydrolases"/>
    <property type="match status" value="1"/>
</dbReference>
<protein>
    <submittedName>
        <fullName evidence="5">ABC transporter ATP-binding protein</fullName>
    </submittedName>
</protein>
<dbReference type="SUPFAM" id="SSF52540">
    <property type="entry name" value="P-loop containing nucleoside triphosphate hydrolases"/>
    <property type="match status" value="1"/>
</dbReference>
<dbReference type="SMART" id="SM00382">
    <property type="entry name" value="AAA"/>
    <property type="match status" value="1"/>
</dbReference>
<accession>A0ABZ0IZ56</accession>
<sequence length="334" mass="37550">MPEGLEVNTCSVKYPGVETRALSKLSFKLPRGSFLVISGASGSGKTTLLRSIAGLVDLSNGKITWGGSLIQGPADRLVPGYNHIKLITQELELQEKMTVRENVRYAMRAFSDPYKSERVEELIKICRLRDLEERRPDQLSGGQRQRVVWAVNLADEPELLLLDEPFSHLDVMLKSEMTTVLKEIHRELRITVIMVTHDPAEALSLADKILLLRLGKMDMLATPKTMYNQPATAYGAAFFGEANIFTRKNLESMGVKSSEANGKWMVRPEDVVLEADGRGVEATVTDVQFRGFYYMIHLSTSQHVEIKAICNRALKTGSKWLVRWPVSKLHHLKK</sequence>
<keyword evidence="3 5" id="KW-0067">ATP-binding</keyword>
<dbReference type="Proteomes" id="UP001302349">
    <property type="component" value="Chromosome"/>
</dbReference>
<keyword evidence="2" id="KW-0547">Nucleotide-binding</keyword>